<name>A0A2T1GN27_9CYAN</name>
<dbReference type="EMBL" id="PVWO01000008">
    <property type="protein sequence ID" value="PSB59319.1"/>
    <property type="molecule type" value="Genomic_DNA"/>
</dbReference>
<evidence type="ECO:0000259" key="6">
    <source>
        <dbReference type="PROSITE" id="PS50109"/>
    </source>
</evidence>
<protein>
    <recommendedName>
        <fullName evidence="2">histidine kinase</fullName>
        <ecNumber evidence="2">2.7.13.3</ecNumber>
    </recommendedName>
</protein>
<dbReference type="InterPro" id="IPR003661">
    <property type="entry name" value="HisK_dim/P_dom"/>
</dbReference>
<evidence type="ECO:0000256" key="4">
    <source>
        <dbReference type="ARBA" id="ARBA00022777"/>
    </source>
</evidence>
<dbReference type="SUPFAM" id="SSF55781">
    <property type="entry name" value="GAF domain-like"/>
    <property type="match status" value="1"/>
</dbReference>
<keyword evidence="3" id="KW-0597">Phosphoprotein</keyword>
<dbReference type="InterPro" id="IPR005467">
    <property type="entry name" value="His_kinase_dom"/>
</dbReference>
<dbReference type="PANTHER" id="PTHR43547:SF2">
    <property type="entry name" value="HYBRID SIGNAL TRANSDUCTION HISTIDINE KINASE C"/>
    <property type="match status" value="1"/>
</dbReference>
<dbReference type="Gene3D" id="1.10.287.130">
    <property type="match status" value="1"/>
</dbReference>
<dbReference type="Pfam" id="PF02518">
    <property type="entry name" value="HATPase_c"/>
    <property type="match status" value="1"/>
</dbReference>
<dbReference type="InterPro" id="IPR036097">
    <property type="entry name" value="HisK_dim/P_sf"/>
</dbReference>
<keyword evidence="5" id="KW-0902">Two-component regulatory system</keyword>
<evidence type="ECO:0000313" key="8">
    <source>
        <dbReference type="Proteomes" id="UP000238937"/>
    </source>
</evidence>
<evidence type="ECO:0000313" key="7">
    <source>
        <dbReference type="EMBL" id="PSB59319.1"/>
    </source>
</evidence>
<dbReference type="PROSITE" id="PS50109">
    <property type="entry name" value="HIS_KIN"/>
    <property type="match status" value="1"/>
</dbReference>
<dbReference type="InterPro" id="IPR003594">
    <property type="entry name" value="HATPase_dom"/>
</dbReference>
<sequence length="678" mass="75555">MGRFSVYIRSPVRVASPLAHRLLMQDSREIDYFGQRILQIVQPLAATEDRTEVLALLARSVATNFAADGCWILQYLSPGVFRVAASACVSHRANSISAQLPNHPLPAAPTPVLWRMPLLPDYQVMVIDIRAQGQVIGGLVLATKGVEWYEEAKLVLQVVADFIGVGLLERDLQVQADISQIYPQLHYRLTQAVVENQQIDKLFELAVADMVEGLKLNRGLVLTLKASEPSKQPVAQSEPSIAAHLADDSLEISEWDRPLAEPATAIASAPASSEATKNITQIQIVTTIDNRKGNSLSQPLPSSFLLEQSHFCKTALANAPNPTIFDGNDLGTPTDRLIFQADRLPSMVMIPLMGATSGDRQPKQPVWGWLVLQTNRARPWHPVELNLLQCQIYQIALARIHRKALKQARNAVANRTSQVQTSLQLQAKLHDVGRKRMEKLRQANELKDEFISTIGHELRTPLTSMSLAIKMLRQVDVDPARREQYLDILDEQCQREIKLVNDLLKFQQFETRQVEYRPQRISLNQFISEQATLVADRWDDSKSLELALYLPQVSPQIETDADSFKHILEELLINAGKFALPNTMVEVLLTVEPEQIIFQIANLSKPISDDDLPNLFDRFRRGAGITQQAIAGTGLGLSLVKSMVEHIQGTISVTSSLVQQSVAKTSFTIAIPTVLDRH</sequence>
<dbReference type="Proteomes" id="UP000238937">
    <property type="component" value="Unassembled WGS sequence"/>
</dbReference>
<dbReference type="InterPro" id="IPR004358">
    <property type="entry name" value="Sig_transdc_His_kin-like_C"/>
</dbReference>
<comment type="catalytic activity">
    <reaction evidence="1">
        <text>ATP + protein L-histidine = ADP + protein N-phospho-L-histidine.</text>
        <dbReference type="EC" id="2.7.13.3"/>
    </reaction>
</comment>
<dbReference type="AlphaFoldDB" id="A0A2T1GN27"/>
<dbReference type="Gene3D" id="3.30.450.40">
    <property type="match status" value="1"/>
</dbReference>
<dbReference type="SUPFAM" id="SSF55874">
    <property type="entry name" value="ATPase domain of HSP90 chaperone/DNA topoisomerase II/histidine kinase"/>
    <property type="match status" value="1"/>
</dbReference>
<accession>A0A2T1GN27</accession>
<dbReference type="Pfam" id="PF00512">
    <property type="entry name" value="HisKA"/>
    <property type="match status" value="1"/>
</dbReference>
<dbReference type="SUPFAM" id="SSF47384">
    <property type="entry name" value="Homodimeric domain of signal transducing histidine kinase"/>
    <property type="match status" value="1"/>
</dbReference>
<evidence type="ECO:0000256" key="2">
    <source>
        <dbReference type="ARBA" id="ARBA00012438"/>
    </source>
</evidence>
<gene>
    <name evidence="7" type="ORF">C7B77_01360</name>
</gene>
<evidence type="ECO:0000256" key="1">
    <source>
        <dbReference type="ARBA" id="ARBA00000085"/>
    </source>
</evidence>
<dbReference type="InterPro" id="IPR036890">
    <property type="entry name" value="HATPase_C_sf"/>
</dbReference>
<dbReference type="InterPro" id="IPR029016">
    <property type="entry name" value="GAF-like_dom_sf"/>
</dbReference>
<keyword evidence="4" id="KW-0418">Kinase</keyword>
<dbReference type="SMART" id="SM00388">
    <property type="entry name" value="HisKA"/>
    <property type="match status" value="1"/>
</dbReference>
<reference evidence="7 8" key="1">
    <citation type="submission" date="2018-03" db="EMBL/GenBank/DDBJ databases">
        <title>The ancient ancestry and fast evolution of plastids.</title>
        <authorList>
            <person name="Moore K.R."/>
            <person name="Magnabosco C."/>
            <person name="Momper L."/>
            <person name="Gold D.A."/>
            <person name="Bosak T."/>
            <person name="Fournier G.P."/>
        </authorList>
    </citation>
    <scope>NUCLEOTIDE SEQUENCE [LARGE SCALE GENOMIC DNA]</scope>
    <source>
        <strain evidence="7 8">CCALA 037</strain>
    </source>
</reference>
<feature type="domain" description="Histidine kinase" evidence="6">
    <location>
        <begin position="453"/>
        <end position="675"/>
    </location>
</feature>
<dbReference type="Gene3D" id="3.30.565.10">
    <property type="entry name" value="Histidine kinase-like ATPase, C-terminal domain"/>
    <property type="match status" value="1"/>
</dbReference>
<dbReference type="PANTHER" id="PTHR43547">
    <property type="entry name" value="TWO-COMPONENT HISTIDINE KINASE"/>
    <property type="match status" value="1"/>
</dbReference>
<dbReference type="OrthoDB" id="567974at2"/>
<dbReference type="RefSeq" id="WP_106299576.1">
    <property type="nucleotide sequence ID" value="NZ_PVWO01000008.1"/>
</dbReference>
<dbReference type="GO" id="GO:0000155">
    <property type="term" value="F:phosphorelay sensor kinase activity"/>
    <property type="evidence" value="ECO:0007669"/>
    <property type="project" value="InterPro"/>
</dbReference>
<evidence type="ECO:0000256" key="3">
    <source>
        <dbReference type="ARBA" id="ARBA00022553"/>
    </source>
</evidence>
<dbReference type="EC" id="2.7.13.3" evidence="2"/>
<evidence type="ECO:0000256" key="5">
    <source>
        <dbReference type="ARBA" id="ARBA00023012"/>
    </source>
</evidence>
<proteinExistence type="predicted"/>
<dbReference type="SMART" id="SM00387">
    <property type="entry name" value="HATPase_c"/>
    <property type="match status" value="1"/>
</dbReference>
<dbReference type="CDD" id="cd00082">
    <property type="entry name" value="HisKA"/>
    <property type="match status" value="1"/>
</dbReference>
<comment type="caution">
    <text evidence="7">The sequence shown here is derived from an EMBL/GenBank/DDBJ whole genome shotgun (WGS) entry which is preliminary data.</text>
</comment>
<dbReference type="PRINTS" id="PR00344">
    <property type="entry name" value="BCTRLSENSOR"/>
</dbReference>
<keyword evidence="4" id="KW-0808">Transferase</keyword>
<organism evidence="7 8">
    <name type="scientific">Chamaesiphon polymorphus CCALA 037</name>
    <dbReference type="NCBI Taxonomy" id="2107692"/>
    <lineage>
        <taxon>Bacteria</taxon>
        <taxon>Bacillati</taxon>
        <taxon>Cyanobacteriota</taxon>
        <taxon>Cyanophyceae</taxon>
        <taxon>Gomontiellales</taxon>
        <taxon>Chamaesiphonaceae</taxon>
        <taxon>Chamaesiphon</taxon>
    </lineage>
</organism>
<keyword evidence="8" id="KW-1185">Reference proteome</keyword>